<dbReference type="AlphaFoldDB" id="A0A835Z4M3"/>
<dbReference type="GO" id="GO:0005524">
    <property type="term" value="F:ATP binding"/>
    <property type="evidence" value="ECO:0007669"/>
    <property type="project" value="InterPro"/>
</dbReference>
<dbReference type="Pfam" id="PF00271">
    <property type="entry name" value="Helicase_C"/>
    <property type="match status" value="1"/>
</dbReference>
<proteinExistence type="predicted"/>
<dbReference type="GO" id="GO:0017025">
    <property type="term" value="F:TBP-class protein binding"/>
    <property type="evidence" value="ECO:0007669"/>
    <property type="project" value="InterPro"/>
</dbReference>
<dbReference type="PROSITE" id="PS51194">
    <property type="entry name" value="HELICASE_CTER"/>
    <property type="match status" value="1"/>
</dbReference>
<dbReference type="SMART" id="SM00490">
    <property type="entry name" value="HELICc"/>
    <property type="match status" value="1"/>
</dbReference>
<evidence type="ECO:0000259" key="2">
    <source>
        <dbReference type="PROSITE" id="PS51192"/>
    </source>
</evidence>
<dbReference type="InterPro" id="IPR000330">
    <property type="entry name" value="SNF2_N"/>
</dbReference>
<dbReference type="PANTHER" id="PTHR36498">
    <property type="entry name" value="TATA-BINDING PROTEIN-ASSOCIATED FACTOR 172"/>
    <property type="match status" value="1"/>
</dbReference>
<dbReference type="GO" id="GO:0003677">
    <property type="term" value="F:DNA binding"/>
    <property type="evidence" value="ECO:0007669"/>
    <property type="project" value="InterPro"/>
</dbReference>
<dbReference type="Proteomes" id="UP000664859">
    <property type="component" value="Unassembled WGS sequence"/>
</dbReference>
<keyword evidence="1" id="KW-0378">Hydrolase</keyword>
<dbReference type="InterPro" id="IPR038718">
    <property type="entry name" value="SNF2-like_sf"/>
</dbReference>
<dbReference type="SMART" id="SM00487">
    <property type="entry name" value="DEXDc"/>
    <property type="match status" value="1"/>
</dbReference>
<organism evidence="4 5">
    <name type="scientific">Tribonema minus</name>
    <dbReference type="NCBI Taxonomy" id="303371"/>
    <lineage>
        <taxon>Eukaryota</taxon>
        <taxon>Sar</taxon>
        <taxon>Stramenopiles</taxon>
        <taxon>Ochrophyta</taxon>
        <taxon>PX clade</taxon>
        <taxon>Xanthophyceae</taxon>
        <taxon>Tribonematales</taxon>
        <taxon>Tribonemataceae</taxon>
        <taxon>Tribonema</taxon>
    </lineage>
</organism>
<dbReference type="SUPFAM" id="SSF52540">
    <property type="entry name" value="P-loop containing nucleoside triphosphate hydrolases"/>
    <property type="match status" value="2"/>
</dbReference>
<sequence length="585" mass="63525">MLRRDTLPAAVARALPADVTLRPYQWEGVTWCDFLRRTGTNGVLADEMGLGKTLQALLACAICRAHSGDTAAPALVICPPTLVHHWQAEATRFLGAFFSHILVYAGIPAKRKQLATQFAAQALVVTSYPVVQRDWSTLSQSRWSYLILDEAHLLRNPNSAVAGAVRALHSDHRLALTGTPIQNTVAEVWAIFDLVMPGYLGERSDFKSSYVTPTRAVLESGGRVGGVGEVLEGMRVLDRLHRQVLPFVLRREKAQVLADLPPKIITDMACEMPPRQRQAYEQLCRAMRQGGAAAEQGDKREVFEWLTLQQLACVHPALVLNKTQPATGADAKTVAPAASMPLGDSCKLLALRQLLWDCGIGLQDCSDGSDADAEGVQQQLQRKCLVFAQHKAALDAAEQCLLRQHLPSVKYLRIDGSIGQDARAAVLERFTSDAAVSLLLLTTAVGGLGLNLTVADTVIFLEHHWNPQVDLQAMDRAHRIGQRRAVNVYRLVATGTVEERILLLQAGKLATAEKVVGKDNASLWSLDTDSVLQLFNAAIDASGAADGSSAASNDGAAAEERQLQDEYASFDAERFAVSVQHLDDS</sequence>
<dbReference type="InterPro" id="IPR014001">
    <property type="entry name" value="Helicase_ATP-bd"/>
</dbReference>
<dbReference type="PANTHER" id="PTHR36498:SF1">
    <property type="entry name" value="TATA-BINDING PROTEIN-ASSOCIATED FACTOR 172"/>
    <property type="match status" value="1"/>
</dbReference>
<dbReference type="CDD" id="cd18793">
    <property type="entry name" value="SF2_C_SNF"/>
    <property type="match status" value="1"/>
</dbReference>
<gene>
    <name evidence="4" type="ORF">JKP88DRAFT_198163</name>
</gene>
<evidence type="ECO:0000313" key="5">
    <source>
        <dbReference type="Proteomes" id="UP000664859"/>
    </source>
</evidence>
<name>A0A835Z4M3_9STRA</name>
<comment type="caution">
    <text evidence="4">The sequence shown here is derived from an EMBL/GenBank/DDBJ whole genome shotgun (WGS) entry which is preliminary data.</text>
</comment>
<dbReference type="InterPro" id="IPR001650">
    <property type="entry name" value="Helicase_C-like"/>
</dbReference>
<accession>A0A835Z4M3</accession>
<dbReference type="OrthoDB" id="10252227at2759"/>
<keyword evidence="5" id="KW-1185">Reference proteome</keyword>
<feature type="domain" description="Helicase ATP-binding" evidence="2">
    <location>
        <begin position="33"/>
        <end position="198"/>
    </location>
</feature>
<evidence type="ECO:0000256" key="1">
    <source>
        <dbReference type="ARBA" id="ARBA00022801"/>
    </source>
</evidence>
<evidence type="ECO:0000259" key="3">
    <source>
        <dbReference type="PROSITE" id="PS51194"/>
    </source>
</evidence>
<dbReference type="Gene3D" id="3.40.50.10810">
    <property type="entry name" value="Tandem AAA-ATPase domain"/>
    <property type="match status" value="1"/>
</dbReference>
<dbReference type="InterPro" id="IPR049730">
    <property type="entry name" value="SNF2/RAD54-like_C"/>
</dbReference>
<dbReference type="GO" id="GO:0016887">
    <property type="term" value="F:ATP hydrolysis activity"/>
    <property type="evidence" value="ECO:0007669"/>
    <property type="project" value="InterPro"/>
</dbReference>
<dbReference type="InterPro" id="IPR044972">
    <property type="entry name" value="Mot1"/>
</dbReference>
<evidence type="ECO:0000313" key="4">
    <source>
        <dbReference type="EMBL" id="KAG5186930.1"/>
    </source>
</evidence>
<dbReference type="Pfam" id="PF00176">
    <property type="entry name" value="SNF2-rel_dom"/>
    <property type="match status" value="1"/>
</dbReference>
<dbReference type="Gene3D" id="3.40.50.300">
    <property type="entry name" value="P-loop containing nucleotide triphosphate hydrolases"/>
    <property type="match status" value="1"/>
</dbReference>
<dbReference type="EMBL" id="JAFCMP010000101">
    <property type="protein sequence ID" value="KAG5186930.1"/>
    <property type="molecule type" value="Genomic_DNA"/>
</dbReference>
<dbReference type="InterPro" id="IPR027417">
    <property type="entry name" value="P-loop_NTPase"/>
</dbReference>
<feature type="domain" description="Helicase C-terminal" evidence="3">
    <location>
        <begin position="375"/>
        <end position="529"/>
    </location>
</feature>
<protein>
    <submittedName>
        <fullName evidence="4">SNF2 family N-terminal domain-containing protein</fullName>
    </submittedName>
</protein>
<reference evidence="4" key="1">
    <citation type="submission" date="2021-02" db="EMBL/GenBank/DDBJ databases">
        <title>First Annotated Genome of the Yellow-green Alga Tribonema minus.</title>
        <authorList>
            <person name="Mahan K.M."/>
        </authorList>
    </citation>
    <scope>NUCLEOTIDE SEQUENCE</scope>
    <source>
        <strain evidence="4">UTEX B ZZ1240</strain>
    </source>
</reference>
<dbReference type="PROSITE" id="PS51192">
    <property type="entry name" value="HELICASE_ATP_BIND_1"/>
    <property type="match status" value="1"/>
</dbReference>